<feature type="signal peptide" evidence="2">
    <location>
        <begin position="1"/>
        <end position="24"/>
    </location>
</feature>
<keyword evidence="2" id="KW-0732">Signal</keyword>
<dbReference type="Proteomes" id="UP000051952">
    <property type="component" value="Unassembled WGS sequence"/>
</dbReference>
<keyword evidence="4" id="KW-1185">Reference proteome</keyword>
<dbReference type="AlphaFoldDB" id="A0A0S4IMX0"/>
<gene>
    <name evidence="3" type="ORF">BSAL_54800</name>
</gene>
<name>A0A0S4IMX0_BODSA</name>
<feature type="chain" id="PRO_5006621378" evidence="2">
    <location>
        <begin position="25"/>
        <end position="212"/>
    </location>
</feature>
<organism evidence="3 4">
    <name type="scientific">Bodo saltans</name>
    <name type="common">Flagellated protozoan</name>
    <dbReference type="NCBI Taxonomy" id="75058"/>
    <lineage>
        <taxon>Eukaryota</taxon>
        <taxon>Discoba</taxon>
        <taxon>Euglenozoa</taxon>
        <taxon>Kinetoplastea</taxon>
        <taxon>Metakinetoplastina</taxon>
        <taxon>Eubodonida</taxon>
        <taxon>Bodonidae</taxon>
        <taxon>Bodo</taxon>
    </lineage>
</organism>
<reference evidence="4" key="1">
    <citation type="submission" date="2015-09" db="EMBL/GenBank/DDBJ databases">
        <authorList>
            <consortium name="Pathogen Informatics"/>
        </authorList>
    </citation>
    <scope>NUCLEOTIDE SEQUENCE [LARGE SCALE GENOMIC DNA]</scope>
    <source>
        <strain evidence="4">Lake Konstanz</strain>
    </source>
</reference>
<feature type="compositionally biased region" description="Low complexity" evidence="1">
    <location>
        <begin position="46"/>
        <end position="57"/>
    </location>
</feature>
<dbReference type="VEuPathDB" id="TriTrypDB:BSAL_54800"/>
<evidence type="ECO:0000313" key="3">
    <source>
        <dbReference type="EMBL" id="CUE73095.1"/>
    </source>
</evidence>
<evidence type="ECO:0000256" key="1">
    <source>
        <dbReference type="SAM" id="MobiDB-lite"/>
    </source>
</evidence>
<evidence type="ECO:0000313" key="4">
    <source>
        <dbReference type="Proteomes" id="UP000051952"/>
    </source>
</evidence>
<accession>A0A0S4IMX0</accession>
<protein>
    <submittedName>
        <fullName evidence="3">Membrane-associated protein, putative</fullName>
    </submittedName>
</protein>
<feature type="region of interest" description="Disordered" evidence="1">
    <location>
        <begin position="44"/>
        <end position="90"/>
    </location>
</feature>
<evidence type="ECO:0000256" key="2">
    <source>
        <dbReference type="SAM" id="SignalP"/>
    </source>
</evidence>
<dbReference type="EMBL" id="CYKH01000144">
    <property type="protein sequence ID" value="CUE73095.1"/>
    <property type="molecule type" value="Genomic_DNA"/>
</dbReference>
<proteinExistence type="predicted"/>
<sequence>MMSFHANVVLVTAIVMVLVSASVATVPIVDHWAAKTSVINAHRATTKAPRPTPTAVADADSLEGSAVEEQFSDAPSSSSSSSNGGDLNLNNVADQSEVASGEASASSEELAAVQEVSKKPIATARVAVHSTLSPIAAGKVPGDAKTTALHSTTDEDLINAQFDSVLKSKPIFSAFLEDMATQEAQRASYQGELVDVKCPSSGGQCDLVFHHG</sequence>